<evidence type="ECO:0000256" key="1">
    <source>
        <dbReference type="ARBA" id="ARBA00004141"/>
    </source>
</evidence>
<feature type="transmembrane region" description="Helical" evidence="9">
    <location>
        <begin position="62"/>
        <end position="85"/>
    </location>
</feature>
<sequence>MPIPTTPWRGFPARLRALKPKAIPAYIWCSAFTSLGGFLWGYDTGSIGPITVMPQFEERFGKISPGVQGVLVSSILITASFSSFFSGPLSQRISRTFTISLGALLFAIGRAVAASGMTLAQFFVGRALAGLGEGVFMSSITVYVMEISPPTSRGRLATLVHVYYIVGITLGFFTCYGSVNIASSASWRLPVIVQSVVAITLAVGTPFCPHSPRWLRHAGRVAEIERACIRLGAVEYEPSSDDLQERPAFKAQIRQLWAKDLRMRTIFCVVMMSLQQLSGIDAVLYYAPIVFAQAGLSSNQATFLASGASGILMVVVASISSLFQDRLSRRSQMIGGSALCALCMGVIGLIYATNTNGTDSGKHAIMAFIYLFIAAYVSTWAIVARLVCGEIQPSHTRAAASSLGQAANWITNCLVAMTTPLFLEHTPSGAYFMFGGCSLLNAAICLVFQPETKGLSLEEIDSGGLEEPALRKVFGTMRSRMRRRAREGAQVPMDVIIPMGHTAASGVDI</sequence>
<comment type="similarity">
    <text evidence="2 8">Belongs to the major facilitator superfamily. Sugar transporter (TC 2.A.1.1) family.</text>
</comment>
<evidence type="ECO:0000256" key="4">
    <source>
        <dbReference type="ARBA" id="ARBA00022692"/>
    </source>
</evidence>
<evidence type="ECO:0000259" key="10">
    <source>
        <dbReference type="PROSITE" id="PS50850"/>
    </source>
</evidence>
<feature type="transmembrane region" description="Helical" evidence="9">
    <location>
        <begin position="23"/>
        <end position="42"/>
    </location>
</feature>
<dbReference type="GO" id="GO:0016020">
    <property type="term" value="C:membrane"/>
    <property type="evidence" value="ECO:0007669"/>
    <property type="project" value="UniProtKB-SubCell"/>
</dbReference>
<dbReference type="AlphaFoldDB" id="A0A0D7B6A7"/>
<comment type="subcellular location">
    <subcellularLocation>
        <location evidence="1">Membrane</location>
        <topology evidence="1">Multi-pass membrane protein</topology>
    </subcellularLocation>
</comment>
<evidence type="ECO:0000313" key="11">
    <source>
        <dbReference type="EMBL" id="KIY66042.1"/>
    </source>
</evidence>
<evidence type="ECO:0000313" key="12">
    <source>
        <dbReference type="Proteomes" id="UP000054007"/>
    </source>
</evidence>
<dbReference type="Pfam" id="PF00083">
    <property type="entry name" value="Sugar_tr"/>
    <property type="match status" value="1"/>
</dbReference>
<gene>
    <name evidence="11" type="ORF">CYLTODRAFT_355712</name>
</gene>
<dbReference type="EMBL" id="KN880567">
    <property type="protein sequence ID" value="KIY66042.1"/>
    <property type="molecule type" value="Genomic_DNA"/>
</dbReference>
<evidence type="ECO:0000256" key="2">
    <source>
        <dbReference type="ARBA" id="ARBA00010992"/>
    </source>
</evidence>
<dbReference type="InterPro" id="IPR005828">
    <property type="entry name" value="MFS_sugar_transport-like"/>
</dbReference>
<dbReference type="Gene3D" id="1.20.1250.20">
    <property type="entry name" value="MFS general substrate transporter like domains"/>
    <property type="match status" value="1"/>
</dbReference>
<feature type="transmembrane region" description="Helical" evidence="9">
    <location>
        <begin position="364"/>
        <end position="386"/>
    </location>
</feature>
<dbReference type="SUPFAM" id="SSF103473">
    <property type="entry name" value="MFS general substrate transporter"/>
    <property type="match status" value="1"/>
</dbReference>
<feature type="transmembrane region" description="Helical" evidence="9">
    <location>
        <begin position="123"/>
        <end position="144"/>
    </location>
</feature>
<dbReference type="Proteomes" id="UP000054007">
    <property type="component" value="Unassembled WGS sequence"/>
</dbReference>
<dbReference type="PANTHER" id="PTHR48022:SF2">
    <property type="entry name" value="PLASTIDIC GLUCOSE TRANSPORTER 4"/>
    <property type="match status" value="1"/>
</dbReference>
<dbReference type="OrthoDB" id="5399138at2759"/>
<dbReference type="PROSITE" id="PS00217">
    <property type="entry name" value="SUGAR_TRANSPORT_2"/>
    <property type="match status" value="1"/>
</dbReference>
<keyword evidence="3 8" id="KW-0813">Transport</keyword>
<feature type="transmembrane region" description="Helical" evidence="9">
    <location>
        <begin position="266"/>
        <end position="289"/>
    </location>
</feature>
<accession>A0A0D7B6A7</accession>
<evidence type="ECO:0000256" key="3">
    <source>
        <dbReference type="ARBA" id="ARBA00022448"/>
    </source>
</evidence>
<keyword evidence="12" id="KW-1185">Reference proteome</keyword>
<feature type="transmembrane region" description="Helical" evidence="9">
    <location>
        <begin position="334"/>
        <end position="352"/>
    </location>
</feature>
<dbReference type="GO" id="GO:0005351">
    <property type="term" value="F:carbohydrate:proton symporter activity"/>
    <property type="evidence" value="ECO:0007669"/>
    <property type="project" value="TreeGrafter"/>
</dbReference>
<keyword evidence="4 9" id="KW-0812">Transmembrane</keyword>
<keyword evidence="6 9" id="KW-0472">Membrane</keyword>
<dbReference type="InterPro" id="IPR036259">
    <property type="entry name" value="MFS_trans_sf"/>
</dbReference>
<dbReference type="InterPro" id="IPR020846">
    <property type="entry name" value="MFS_dom"/>
</dbReference>
<dbReference type="PROSITE" id="PS50850">
    <property type="entry name" value="MFS"/>
    <property type="match status" value="1"/>
</dbReference>
<dbReference type="PANTHER" id="PTHR48022">
    <property type="entry name" value="PLASTIDIC GLUCOSE TRANSPORTER 4"/>
    <property type="match status" value="1"/>
</dbReference>
<evidence type="ECO:0000256" key="7">
    <source>
        <dbReference type="ARBA" id="ARBA00049119"/>
    </source>
</evidence>
<feature type="transmembrane region" description="Helical" evidence="9">
    <location>
        <begin position="156"/>
        <end position="179"/>
    </location>
</feature>
<dbReference type="NCBIfam" id="TIGR00879">
    <property type="entry name" value="SP"/>
    <property type="match status" value="1"/>
</dbReference>
<dbReference type="PRINTS" id="PR00171">
    <property type="entry name" value="SUGRTRNSPORT"/>
</dbReference>
<evidence type="ECO:0000256" key="9">
    <source>
        <dbReference type="SAM" id="Phobius"/>
    </source>
</evidence>
<proteinExistence type="inferred from homology"/>
<dbReference type="FunFam" id="1.20.1250.20:FF:000134">
    <property type="entry name" value="MFS sugar transporter protein"/>
    <property type="match status" value="1"/>
</dbReference>
<feature type="transmembrane region" description="Helical" evidence="9">
    <location>
        <begin position="191"/>
        <end position="208"/>
    </location>
</feature>
<comment type="catalytic activity">
    <reaction evidence="7">
        <text>myo-inositol(out) + H(+)(out) = myo-inositol(in) + H(+)(in)</text>
        <dbReference type="Rhea" id="RHEA:60364"/>
        <dbReference type="ChEBI" id="CHEBI:15378"/>
        <dbReference type="ChEBI" id="CHEBI:17268"/>
    </reaction>
</comment>
<dbReference type="InterPro" id="IPR003663">
    <property type="entry name" value="Sugar/inositol_transpt"/>
</dbReference>
<evidence type="ECO:0000256" key="5">
    <source>
        <dbReference type="ARBA" id="ARBA00022989"/>
    </source>
</evidence>
<protein>
    <submittedName>
        <fullName evidence="11">General substrate transporter</fullName>
    </submittedName>
</protein>
<feature type="transmembrane region" description="Helical" evidence="9">
    <location>
        <begin position="97"/>
        <end position="117"/>
    </location>
</feature>
<evidence type="ECO:0000256" key="6">
    <source>
        <dbReference type="ARBA" id="ARBA00023136"/>
    </source>
</evidence>
<dbReference type="InterPro" id="IPR050360">
    <property type="entry name" value="MFS_Sugar_Transporters"/>
</dbReference>
<name>A0A0D7B6A7_9AGAR</name>
<organism evidence="11 12">
    <name type="scientific">Cylindrobasidium torrendii FP15055 ss-10</name>
    <dbReference type="NCBI Taxonomy" id="1314674"/>
    <lineage>
        <taxon>Eukaryota</taxon>
        <taxon>Fungi</taxon>
        <taxon>Dikarya</taxon>
        <taxon>Basidiomycota</taxon>
        <taxon>Agaricomycotina</taxon>
        <taxon>Agaricomycetes</taxon>
        <taxon>Agaricomycetidae</taxon>
        <taxon>Agaricales</taxon>
        <taxon>Marasmiineae</taxon>
        <taxon>Physalacriaceae</taxon>
        <taxon>Cylindrobasidium</taxon>
    </lineage>
</organism>
<dbReference type="InterPro" id="IPR005829">
    <property type="entry name" value="Sugar_transporter_CS"/>
</dbReference>
<evidence type="ECO:0000256" key="8">
    <source>
        <dbReference type="RuleBase" id="RU003346"/>
    </source>
</evidence>
<reference evidence="11 12" key="1">
    <citation type="journal article" date="2015" name="Fungal Genet. Biol.">
        <title>Evolution of novel wood decay mechanisms in Agaricales revealed by the genome sequences of Fistulina hepatica and Cylindrobasidium torrendii.</title>
        <authorList>
            <person name="Floudas D."/>
            <person name="Held B.W."/>
            <person name="Riley R."/>
            <person name="Nagy L.G."/>
            <person name="Koehler G."/>
            <person name="Ransdell A.S."/>
            <person name="Younus H."/>
            <person name="Chow J."/>
            <person name="Chiniquy J."/>
            <person name="Lipzen A."/>
            <person name="Tritt A."/>
            <person name="Sun H."/>
            <person name="Haridas S."/>
            <person name="LaButti K."/>
            <person name="Ohm R.A."/>
            <person name="Kues U."/>
            <person name="Blanchette R.A."/>
            <person name="Grigoriev I.V."/>
            <person name="Minto R.E."/>
            <person name="Hibbett D.S."/>
        </authorList>
    </citation>
    <scope>NUCLEOTIDE SEQUENCE [LARGE SCALE GENOMIC DNA]</scope>
    <source>
        <strain evidence="11 12">FP15055 ss-10</strain>
    </source>
</reference>
<feature type="domain" description="Major facilitator superfamily (MFS) profile" evidence="10">
    <location>
        <begin position="29"/>
        <end position="453"/>
    </location>
</feature>
<feature type="transmembrane region" description="Helical" evidence="9">
    <location>
        <begin position="301"/>
        <end position="322"/>
    </location>
</feature>
<dbReference type="STRING" id="1314674.A0A0D7B6A7"/>
<keyword evidence="5 9" id="KW-1133">Transmembrane helix</keyword>